<gene>
    <name evidence="8" type="ORF">NCGR_LOCUS58452</name>
</gene>
<dbReference type="OrthoDB" id="694527at2759"/>
<protein>
    <recommendedName>
        <fullName evidence="7">PRA1 family protein</fullName>
    </recommendedName>
</protein>
<dbReference type="Pfam" id="PF03208">
    <property type="entry name" value="PRA1"/>
    <property type="match status" value="1"/>
</dbReference>
<evidence type="ECO:0000313" key="8">
    <source>
        <dbReference type="EMBL" id="CAD6334354.1"/>
    </source>
</evidence>
<dbReference type="GO" id="GO:0005783">
    <property type="term" value="C:endoplasmic reticulum"/>
    <property type="evidence" value="ECO:0007669"/>
    <property type="project" value="TreeGrafter"/>
</dbReference>
<sequence length="176" mass="18584">MSKYGTISASSSSAPTPKGIGSTALDVTCRANVPGSCALLASRCRPWRELADPSALSVPGGFTDAYHRARANLAHFADNYKLVFLVVLSVSLLLWPPFRMPIVLPCFFTMRSKVFPVHLALTLLLLVLIGATASVTVALPVGLLLVLVHAVLRLPADSVDEEAGRGSAAELPSTNC</sequence>
<evidence type="ECO:0000256" key="2">
    <source>
        <dbReference type="ARBA" id="ARBA00004141"/>
    </source>
</evidence>
<evidence type="ECO:0000256" key="5">
    <source>
        <dbReference type="ARBA" id="ARBA00022989"/>
    </source>
</evidence>
<dbReference type="AlphaFoldDB" id="A0A811RZT7"/>
<evidence type="ECO:0000256" key="3">
    <source>
        <dbReference type="ARBA" id="ARBA00006483"/>
    </source>
</evidence>
<dbReference type="InterPro" id="IPR004895">
    <property type="entry name" value="Prenylated_rab_accept_PRA1"/>
</dbReference>
<reference evidence="8" key="1">
    <citation type="submission" date="2020-10" db="EMBL/GenBank/DDBJ databases">
        <authorList>
            <person name="Han B."/>
            <person name="Lu T."/>
            <person name="Zhao Q."/>
            <person name="Huang X."/>
            <person name="Zhao Y."/>
        </authorList>
    </citation>
    <scope>NUCLEOTIDE SEQUENCE</scope>
</reference>
<comment type="similarity">
    <text evidence="3 7">Belongs to the PRA1 family.</text>
</comment>
<keyword evidence="7" id="KW-0813">Transport</keyword>
<evidence type="ECO:0000256" key="7">
    <source>
        <dbReference type="RuleBase" id="RU363107"/>
    </source>
</evidence>
<dbReference type="GO" id="GO:0005794">
    <property type="term" value="C:Golgi apparatus"/>
    <property type="evidence" value="ECO:0007669"/>
    <property type="project" value="TreeGrafter"/>
</dbReference>
<evidence type="ECO:0000256" key="1">
    <source>
        <dbReference type="ARBA" id="ARBA00002501"/>
    </source>
</evidence>
<evidence type="ECO:0000256" key="6">
    <source>
        <dbReference type="ARBA" id="ARBA00023136"/>
    </source>
</evidence>
<comment type="function">
    <text evidence="1 7">May be involved in both secretory and endocytic intracellular trafficking in the endosomal/prevacuolar compartments.</text>
</comment>
<keyword evidence="4 7" id="KW-0812">Transmembrane</keyword>
<accession>A0A811RZT7</accession>
<dbReference type="PANTHER" id="PTHR19317">
    <property type="entry name" value="PRENYLATED RAB ACCEPTOR 1-RELATED"/>
    <property type="match status" value="1"/>
</dbReference>
<keyword evidence="5 7" id="KW-1133">Transmembrane helix</keyword>
<dbReference type="GO" id="GO:0016192">
    <property type="term" value="P:vesicle-mediated transport"/>
    <property type="evidence" value="ECO:0007669"/>
    <property type="project" value="TreeGrafter"/>
</dbReference>
<comment type="caution">
    <text evidence="8">The sequence shown here is derived from an EMBL/GenBank/DDBJ whole genome shotgun (WGS) entry which is preliminary data.</text>
</comment>
<proteinExistence type="inferred from homology"/>
<name>A0A811RZT7_9POAL</name>
<evidence type="ECO:0000256" key="4">
    <source>
        <dbReference type="ARBA" id="ARBA00022692"/>
    </source>
</evidence>
<comment type="subcellular location">
    <subcellularLocation>
        <location evidence="2 7">Membrane</location>
        <topology evidence="2 7">Multi-pass membrane protein</topology>
    </subcellularLocation>
</comment>
<organism evidence="8 9">
    <name type="scientific">Miscanthus lutarioriparius</name>
    <dbReference type="NCBI Taxonomy" id="422564"/>
    <lineage>
        <taxon>Eukaryota</taxon>
        <taxon>Viridiplantae</taxon>
        <taxon>Streptophyta</taxon>
        <taxon>Embryophyta</taxon>
        <taxon>Tracheophyta</taxon>
        <taxon>Spermatophyta</taxon>
        <taxon>Magnoliopsida</taxon>
        <taxon>Liliopsida</taxon>
        <taxon>Poales</taxon>
        <taxon>Poaceae</taxon>
        <taxon>PACMAD clade</taxon>
        <taxon>Panicoideae</taxon>
        <taxon>Andropogonodae</taxon>
        <taxon>Andropogoneae</taxon>
        <taxon>Saccharinae</taxon>
        <taxon>Miscanthus</taxon>
    </lineage>
</organism>
<keyword evidence="9" id="KW-1185">Reference proteome</keyword>
<evidence type="ECO:0000313" key="9">
    <source>
        <dbReference type="Proteomes" id="UP000604825"/>
    </source>
</evidence>
<dbReference type="Proteomes" id="UP000604825">
    <property type="component" value="Unassembled WGS sequence"/>
</dbReference>
<feature type="transmembrane region" description="Helical" evidence="7">
    <location>
        <begin position="80"/>
        <end position="98"/>
    </location>
</feature>
<dbReference type="GO" id="GO:0016020">
    <property type="term" value="C:membrane"/>
    <property type="evidence" value="ECO:0007669"/>
    <property type="project" value="UniProtKB-SubCell"/>
</dbReference>
<dbReference type="PANTHER" id="PTHR19317:SF10">
    <property type="entry name" value="PRA1 FAMILY PROTEIN"/>
    <property type="match status" value="1"/>
</dbReference>
<dbReference type="EMBL" id="CAJGYO010000017">
    <property type="protein sequence ID" value="CAD6334354.1"/>
    <property type="molecule type" value="Genomic_DNA"/>
</dbReference>
<feature type="transmembrane region" description="Helical" evidence="7">
    <location>
        <begin position="118"/>
        <end position="148"/>
    </location>
</feature>
<keyword evidence="6 7" id="KW-0472">Membrane</keyword>